<organism evidence="1 2">
    <name type="scientific">Batillaria attramentaria</name>
    <dbReference type="NCBI Taxonomy" id="370345"/>
    <lineage>
        <taxon>Eukaryota</taxon>
        <taxon>Metazoa</taxon>
        <taxon>Spiralia</taxon>
        <taxon>Lophotrochozoa</taxon>
        <taxon>Mollusca</taxon>
        <taxon>Gastropoda</taxon>
        <taxon>Caenogastropoda</taxon>
        <taxon>Sorbeoconcha</taxon>
        <taxon>Cerithioidea</taxon>
        <taxon>Batillariidae</taxon>
        <taxon>Batillaria</taxon>
    </lineage>
</organism>
<evidence type="ECO:0000313" key="1">
    <source>
        <dbReference type="EMBL" id="KAK7501685.1"/>
    </source>
</evidence>
<comment type="caution">
    <text evidence="1">The sequence shown here is derived from an EMBL/GenBank/DDBJ whole genome shotgun (WGS) entry which is preliminary data.</text>
</comment>
<name>A0ABD0LQB6_9CAEN</name>
<sequence>MSYFDTFTDLITATELTGNLTSQGLYASHFALTASSPPSRTSDFLQTVPEYHKDSTLHYCTESRHTALHRLPSSKRLFPHVSLCPRLCCQAGL</sequence>
<protein>
    <submittedName>
        <fullName evidence="1">Uncharacterized protein</fullName>
    </submittedName>
</protein>
<keyword evidence="2" id="KW-1185">Reference proteome</keyword>
<dbReference type="Proteomes" id="UP001519460">
    <property type="component" value="Unassembled WGS sequence"/>
</dbReference>
<accession>A0ABD0LQB6</accession>
<gene>
    <name evidence="1" type="ORF">BaRGS_00007116</name>
</gene>
<reference evidence="1 2" key="1">
    <citation type="journal article" date="2023" name="Sci. Data">
        <title>Genome assembly of the Korean intertidal mud-creeper Batillaria attramentaria.</title>
        <authorList>
            <person name="Patra A.K."/>
            <person name="Ho P.T."/>
            <person name="Jun S."/>
            <person name="Lee S.J."/>
            <person name="Kim Y."/>
            <person name="Won Y.J."/>
        </authorList>
    </citation>
    <scope>NUCLEOTIDE SEQUENCE [LARGE SCALE GENOMIC DNA]</scope>
    <source>
        <strain evidence="1">Wonlab-2016</strain>
    </source>
</reference>
<dbReference type="AlphaFoldDB" id="A0ABD0LQB6"/>
<dbReference type="EMBL" id="JACVVK020000030">
    <property type="protein sequence ID" value="KAK7501685.1"/>
    <property type="molecule type" value="Genomic_DNA"/>
</dbReference>
<proteinExistence type="predicted"/>
<evidence type="ECO:0000313" key="2">
    <source>
        <dbReference type="Proteomes" id="UP001519460"/>
    </source>
</evidence>